<evidence type="ECO:0000313" key="7">
    <source>
        <dbReference type="Proteomes" id="UP000307440"/>
    </source>
</evidence>
<evidence type="ECO:0000256" key="3">
    <source>
        <dbReference type="PROSITE-ProRule" id="PRU00221"/>
    </source>
</evidence>
<dbReference type="InterPro" id="IPR020472">
    <property type="entry name" value="WD40_PAC1"/>
</dbReference>
<dbReference type="Proteomes" id="UP000307440">
    <property type="component" value="Unassembled WGS sequence"/>
</dbReference>
<dbReference type="InterPro" id="IPR029058">
    <property type="entry name" value="AB_hydrolase_fold"/>
</dbReference>
<evidence type="ECO:0000259" key="5">
    <source>
        <dbReference type="Pfam" id="PF09994"/>
    </source>
</evidence>
<dbReference type="InterPro" id="IPR018712">
    <property type="entry name" value="Tle1-like_cat"/>
</dbReference>
<dbReference type="AlphaFoldDB" id="A0A5C3L720"/>
<dbReference type="Gene3D" id="2.130.10.10">
    <property type="entry name" value="YVTN repeat-like/Quinoprotein amine dehydrogenase"/>
    <property type="match status" value="3"/>
</dbReference>
<feature type="domain" description="T6SS Phospholipase effector Tle1-like catalytic" evidence="5">
    <location>
        <begin position="6"/>
        <end position="290"/>
    </location>
</feature>
<dbReference type="Pfam" id="PF09994">
    <property type="entry name" value="T6SS_Tle1-like_cat"/>
    <property type="match status" value="1"/>
</dbReference>
<accession>A0A5C3L720</accession>
<name>A0A5C3L720_COPMA</name>
<keyword evidence="7" id="KW-1185">Reference proteome</keyword>
<reference evidence="6 7" key="1">
    <citation type="journal article" date="2019" name="Nat. Ecol. Evol.">
        <title>Megaphylogeny resolves global patterns of mushroom evolution.</title>
        <authorList>
            <person name="Varga T."/>
            <person name="Krizsan K."/>
            <person name="Foldi C."/>
            <person name="Dima B."/>
            <person name="Sanchez-Garcia M."/>
            <person name="Sanchez-Ramirez S."/>
            <person name="Szollosi G.J."/>
            <person name="Szarkandi J.G."/>
            <person name="Papp V."/>
            <person name="Albert L."/>
            <person name="Andreopoulos W."/>
            <person name="Angelini C."/>
            <person name="Antonin V."/>
            <person name="Barry K.W."/>
            <person name="Bougher N.L."/>
            <person name="Buchanan P."/>
            <person name="Buyck B."/>
            <person name="Bense V."/>
            <person name="Catcheside P."/>
            <person name="Chovatia M."/>
            <person name="Cooper J."/>
            <person name="Damon W."/>
            <person name="Desjardin D."/>
            <person name="Finy P."/>
            <person name="Geml J."/>
            <person name="Haridas S."/>
            <person name="Hughes K."/>
            <person name="Justo A."/>
            <person name="Karasinski D."/>
            <person name="Kautmanova I."/>
            <person name="Kiss B."/>
            <person name="Kocsube S."/>
            <person name="Kotiranta H."/>
            <person name="LaButti K.M."/>
            <person name="Lechner B.E."/>
            <person name="Liimatainen K."/>
            <person name="Lipzen A."/>
            <person name="Lukacs Z."/>
            <person name="Mihaltcheva S."/>
            <person name="Morgado L.N."/>
            <person name="Niskanen T."/>
            <person name="Noordeloos M.E."/>
            <person name="Ohm R.A."/>
            <person name="Ortiz-Santana B."/>
            <person name="Ovrebo C."/>
            <person name="Racz N."/>
            <person name="Riley R."/>
            <person name="Savchenko A."/>
            <person name="Shiryaev A."/>
            <person name="Soop K."/>
            <person name="Spirin V."/>
            <person name="Szebenyi C."/>
            <person name="Tomsovsky M."/>
            <person name="Tulloss R.E."/>
            <person name="Uehling J."/>
            <person name="Grigoriev I.V."/>
            <person name="Vagvolgyi C."/>
            <person name="Papp T."/>
            <person name="Martin F.M."/>
            <person name="Miettinen O."/>
            <person name="Hibbett D.S."/>
            <person name="Nagy L.G."/>
        </authorList>
    </citation>
    <scope>NUCLEOTIDE SEQUENCE [LARGE SCALE GENOMIC DNA]</scope>
    <source>
        <strain evidence="6 7">CBS 121175</strain>
    </source>
</reference>
<dbReference type="EMBL" id="ML210160">
    <property type="protein sequence ID" value="TFK27916.1"/>
    <property type="molecule type" value="Genomic_DNA"/>
</dbReference>
<dbReference type="PROSITE" id="PS00678">
    <property type="entry name" value="WD_REPEATS_1"/>
    <property type="match status" value="7"/>
</dbReference>
<dbReference type="InterPro" id="IPR011047">
    <property type="entry name" value="Quinoprotein_ADH-like_sf"/>
</dbReference>
<feature type="repeat" description="WD" evidence="3">
    <location>
        <begin position="659"/>
        <end position="700"/>
    </location>
</feature>
<feature type="repeat" description="WD" evidence="3">
    <location>
        <begin position="531"/>
        <end position="572"/>
    </location>
</feature>
<dbReference type="CDD" id="cd00200">
    <property type="entry name" value="WD40"/>
    <property type="match status" value="1"/>
</dbReference>
<evidence type="ECO:0000256" key="2">
    <source>
        <dbReference type="ARBA" id="ARBA00022737"/>
    </source>
</evidence>
<feature type="non-terminal residue" evidence="6">
    <location>
        <position position="1"/>
    </location>
</feature>
<feature type="repeat" description="WD" evidence="3">
    <location>
        <begin position="702"/>
        <end position="743"/>
    </location>
</feature>
<feature type="repeat" description="WD" evidence="3">
    <location>
        <begin position="617"/>
        <end position="658"/>
    </location>
</feature>
<dbReference type="PRINTS" id="PR00320">
    <property type="entry name" value="GPROTEINBRPT"/>
</dbReference>
<dbReference type="GO" id="GO:1990234">
    <property type="term" value="C:transferase complex"/>
    <property type="evidence" value="ECO:0007669"/>
    <property type="project" value="UniProtKB-ARBA"/>
</dbReference>
<dbReference type="InterPro" id="IPR015943">
    <property type="entry name" value="WD40/YVTN_repeat-like_dom_sf"/>
</dbReference>
<dbReference type="OrthoDB" id="538223at2759"/>
<gene>
    <name evidence="6" type="ORF">FA15DRAFT_570780</name>
</gene>
<feature type="non-terminal residue" evidence="6">
    <location>
        <position position="779"/>
    </location>
</feature>
<feature type="repeat" description="WD" evidence="3">
    <location>
        <begin position="745"/>
        <end position="779"/>
    </location>
</feature>
<dbReference type="STRING" id="230819.A0A5C3L720"/>
<dbReference type="InterPro" id="IPR001680">
    <property type="entry name" value="WD40_rpt"/>
</dbReference>
<dbReference type="SUPFAM" id="SSF53474">
    <property type="entry name" value="alpha/beta-Hydrolases"/>
    <property type="match status" value="1"/>
</dbReference>
<feature type="region of interest" description="Disordered" evidence="4">
    <location>
        <begin position="239"/>
        <end position="280"/>
    </location>
</feature>
<evidence type="ECO:0000313" key="6">
    <source>
        <dbReference type="EMBL" id="TFK27916.1"/>
    </source>
</evidence>
<feature type="compositionally biased region" description="Basic and acidic residues" evidence="4">
    <location>
        <begin position="239"/>
        <end position="255"/>
    </location>
</feature>
<feature type="repeat" description="WD" evidence="3">
    <location>
        <begin position="488"/>
        <end position="529"/>
    </location>
</feature>
<protein>
    <submittedName>
        <fullName evidence="6">WD40 repeat-like protein</fullName>
    </submittedName>
</protein>
<dbReference type="PROSITE" id="PS50294">
    <property type="entry name" value="WD_REPEATS_REGION"/>
    <property type="match status" value="7"/>
</dbReference>
<dbReference type="PANTHER" id="PTHR22847">
    <property type="entry name" value="WD40 REPEAT PROTEIN"/>
    <property type="match status" value="1"/>
</dbReference>
<feature type="repeat" description="WD" evidence="3">
    <location>
        <begin position="581"/>
        <end position="615"/>
    </location>
</feature>
<keyword evidence="2" id="KW-0677">Repeat</keyword>
<dbReference type="InterPro" id="IPR019775">
    <property type="entry name" value="WD40_repeat_CS"/>
</dbReference>
<dbReference type="SMART" id="SM00320">
    <property type="entry name" value="WD40"/>
    <property type="match status" value="7"/>
</dbReference>
<organism evidence="6 7">
    <name type="scientific">Coprinopsis marcescibilis</name>
    <name type="common">Agaric fungus</name>
    <name type="synonym">Psathyrella marcescibilis</name>
    <dbReference type="NCBI Taxonomy" id="230819"/>
    <lineage>
        <taxon>Eukaryota</taxon>
        <taxon>Fungi</taxon>
        <taxon>Dikarya</taxon>
        <taxon>Basidiomycota</taxon>
        <taxon>Agaricomycotina</taxon>
        <taxon>Agaricomycetes</taxon>
        <taxon>Agaricomycetidae</taxon>
        <taxon>Agaricales</taxon>
        <taxon>Agaricineae</taxon>
        <taxon>Psathyrellaceae</taxon>
        <taxon>Coprinopsis</taxon>
    </lineage>
</organism>
<proteinExistence type="predicted"/>
<evidence type="ECO:0000256" key="1">
    <source>
        <dbReference type="ARBA" id="ARBA00022574"/>
    </source>
</evidence>
<sequence length="779" mass="87988">HHKNSRNLIICIDGTANQFGDQNTNVIELYNLLLKGPNDRQLTWYNSGIGTYAEPHWRSLEYWLQVLYHKIDLLIAWNFDKTLLAAYRWLADNYEEGDRIYLFGFSRGAFQVRALSAMIDKVGLIYKGNELQIPLCVDFTSSIYKIFSFGNSPKVVKKVGTGEYVSKTERFKKAFAREVRVHFVGAWDTVSSIGIARGKRVLPGTTDGMRHVCYFRHALALDERRVKFLPEYAWGGSHNDRRMKDTSKQETRDSDQYTWFPGTHSDIGGGNRQNEGMDRSRPPLRWMVSEAKAAGLRTREFDRELLPKEHIEIKESLNGVWHLFELLPFVRLTYTARLQGRVLTRRPHCWASRKIHPGQKIHPAVLVEEMRTSYLPQARLASQHPRSLLTRLRSDKHGRNEFWNAIREDGLKNTKGWLLEDLLSSARIAVRRFVEGEDPFVDSLLARGTEEHKRVARKFLELCDSKCYYPIYKAKVKSGTSTVCILQLKGHTNVVTSVAFTPDCKNVVSGSMDNAIRIWDAATGQEVRKPLRGHKDWIWSVAVSLDGQRIVSGSDDRTVRIWDAQTGQEVAPSPLRGSIDIFSAAISPDGSRLIAASADGTIHVWDAETGESTIPPLKGHQGWVRSVAISPDGNWIVSGSNDYTVRVWDIPSAAEVMKMTGHTCWVRSVAISPDGLQIVSCSWDRTVRIWDAKTGQQVGEPLRGHTDWVNSVVFSPDGRRIVSGSDDRTIRVWDVETGKQVGKPLKGHTDFVYSVAISSDGKLIASGSEDKTVLIWDGE</sequence>
<dbReference type="PROSITE" id="PS50082">
    <property type="entry name" value="WD_REPEATS_2"/>
    <property type="match status" value="7"/>
</dbReference>
<dbReference type="SUPFAM" id="SSF50998">
    <property type="entry name" value="Quinoprotein alcohol dehydrogenase-like"/>
    <property type="match status" value="1"/>
</dbReference>
<evidence type="ECO:0000256" key="4">
    <source>
        <dbReference type="SAM" id="MobiDB-lite"/>
    </source>
</evidence>
<keyword evidence="1 3" id="KW-0853">WD repeat</keyword>
<dbReference type="PANTHER" id="PTHR22847:SF637">
    <property type="entry name" value="WD REPEAT DOMAIN 5B"/>
    <property type="match status" value="1"/>
</dbReference>
<dbReference type="Pfam" id="PF00400">
    <property type="entry name" value="WD40"/>
    <property type="match status" value="7"/>
</dbReference>